<dbReference type="PANTHER" id="PTHR33075">
    <property type="entry name" value="OS02G0499800 PROTEIN"/>
    <property type="match status" value="1"/>
</dbReference>
<proteinExistence type="predicted"/>
<gene>
    <name evidence="2" type="ORF">PVAP13_8NG104401</name>
</gene>
<organism evidence="2 3">
    <name type="scientific">Panicum virgatum</name>
    <name type="common">Blackwell switchgrass</name>
    <dbReference type="NCBI Taxonomy" id="38727"/>
    <lineage>
        <taxon>Eukaryota</taxon>
        <taxon>Viridiplantae</taxon>
        <taxon>Streptophyta</taxon>
        <taxon>Embryophyta</taxon>
        <taxon>Tracheophyta</taxon>
        <taxon>Spermatophyta</taxon>
        <taxon>Magnoliopsida</taxon>
        <taxon>Liliopsida</taxon>
        <taxon>Poales</taxon>
        <taxon>Poaceae</taxon>
        <taxon>PACMAD clade</taxon>
        <taxon>Panicoideae</taxon>
        <taxon>Panicodae</taxon>
        <taxon>Paniceae</taxon>
        <taxon>Panicinae</taxon>
        <taxon>Panicum</taxon>
        <taxon>Panicum sect. Hiantes</taxon>
    </lineage>
</organism>
<reference evidence="2" key="1">
    <citation type="submission" date="2020-05" db="EMBL/GenBank/DDBJ databases">
        <title>WGS assembly of Panicum virgatum.</title>
        <authorList>
            <person name="Lovell J.T."/>
            <person name="Jenkins J."/>
            <person name="Shu S."/>
            <person name="Juenger T.E."/>
            <person name="Schmutz J."/>
        </authorList>
    </citation>
    <scope>NUCLEOTIDE SEQUENCE</scope>
    <source>
        <strain evidence="2">AP13</strain>
    </source>
</reference>
<name>A0A8T0P872_PANVG</name>
<sequence length="276" mass="31047">MDGTVPPEVELHWAENPPESMRTMQMSPIRCLKMSISSEKLSMRYYIRAAVAPYGRLLEWYRDENKSRILVQALVLSPDRVPHNLIVSRGTIIGGMGRSWAVPVFILNGNFPDIFSVDEDPVPFDGEPHPEHPPIVLGPNPQEPNWQNEENGGAANLGFFGGNHHHQNQQAHDQNMQEEEEEDIDMTTDNRIEVEANDDANNQNPDPEIRHHVMDLDLSGSSMEFLRATGPDIAIDDVFQREDSSSSSSDATSRLNEEMLRFIVAQNLCAIVTHLS</sequence>
<dbReference type="Proteomes" id="UP000823388">
    <property type="component" value="Chromosome 8N"/>
</dbReference>
<evidence type="ECO:0000313" key="3">
    <source>
        <dbReference type="Proteomes" id="UP000823388"/>
    </source>
</evidence>
<accession>A0A8T0P872</accession>
<keyword evidence="3" id="KW-1185">Reference proteome</keyword>
<dbReference type="EMBL" id="CM029052">
    <property type="protein sequence ID" value="KAG2557983.1"/>
    <property type="molecule type" value="Genomic_DNA"/>
</dbReference>
<comment type="caution">
    <text evidence="2">The sequence shown here is derived from an EMBL/GenBank/DDBJ whole genome shotgun (WGS) entry which is preliminary data.</text>
</comment>
<dbReference type="AlphaFoldDB" id="A0A8T0P872"/>
<feature type="region of interest" description="Disordered" evidence="1">
    <location>
        <begin position="150"/>
        <end position="184"/>
    </location>
</feature>
<evidence type="ECO:0000313" key="2">
    <source>
        <dbReference type="EMBL" id="KAG2557983.1"/>
    </source>
</evidence>
<evidence type="ECO:0000256" key="1">
    <source>
        <dbReference type="SAM" id="MobiDB-lite"/>
    </source>
</evidence>
<dbReference type="PANTHER" id="PTHR33075:SF7">
    <property type="entry name" value="OS02G0303350 PROTEIN"/>
    <property type="match status" value="1"/>
</dbReference>
<protein>
    <submittedName>
        <fullName evidence="2">Uncharacterized protein</fullName>
    </submittedName>
</protein>